<name>A0A0W0W1I0_9GAMM</name>
<reference evidence="4 5" key="1">
    <citation type="submission" date="2015-11" db="EMBL/GenBank/DDBJ databases">
        <title>Genomic analysis of 38 Legionella species identifies large and diverse effector repertoires.</title>
        <authorList>
            <person name="Burstein D."/>
            <person name="Amaro F."/>
            <person name="Zusman T."/>
            <person name="Lifshitz Z."/>
            <person name="Cohen O."/>
            <person name="Gilbert J.A."/>
            <person name="Pupko T."/>
            <person name="Shuman H.A."/>
            <person name="Segal G."/>
        </authorList>
    </citation>
    <scope>NUCLEOTIDE SEQUENCE [LARGE SCALE GENOMIC DNA]</scope>
    <source>
        <strain evidence="4 5">PX-1-G2-E2</strain>
    </source>
</reference>
<dbReference type="AlphaFoldDB" id="A0A0W0W1I0"/>
<dbReference type="RefSeq" id="WP_058452546.1">
    <property type="nucleotide sequence ID" value="NZ_CAAAIB010000004.1"/>
</dbReference>
<evidence type="ECO:0000259" key="3">
    <source>
        <dbReference type="PROSITE" id="PS51635"/>
    </source>
</evidence>
<dbReference type="EMBL" id="LNYL01000042">
    <property type="protein sequence ID" value="KTD26030.1"/>
    <property type="molecule type" value="Genomic_DNA"/>
</dbReference>
<dbReference type="InterPro" id="IPR002641">
    <property type="entry name" value="PNPLA_dom"/>
</dbReference>
<comment type="caution">
    <text evidence="2">Lacks conserved residue(s) required for the propagation of feature annotation.</text>
</comment>
<dbReference type="Proteomes" id="UP000054908">
    <property type="component" value="Unassembled WGS sequence"/>
</dbReference>
<protein>
    <submittedName>
        <fullName evidence="4">Esterase of the alpha-beta hydrolase superfamily protein</fullName>
    </submittedName>
</protein>
<keyword evidence="4" id="KW-0378">Hydrolase</keyword>
<gene>
    <name evidence="4" type="primary">rssA_2</name>
    <name evidence="4" type="ORF">Lmac_1801</name>
</gene>
<dbReference type="GO" id="GO:0006629">
    <property type="term" value="P:lipid metabolic process"/>
    <property type="evidence" value="ECO:0007669"/>
    <property type="project" value="UniProtKB-KW"/>
</dbReference>
<dbReference type="PROSITE" id="PS51635">
    <property type="entry name" value="PNPLA"/>
    <property type="match status" value="1"/>
</dbReference>
<dbReference type="Gene3D" id="3.40.1090.10">
    <property type="entry name" value="Cytosolic phospholipase A2 catalytic domain"/>
    <property type="match status" value="1"/>
</dbReference>
<keyword evidence="5" id="KW-1185">Reference proteome</keyword>
<evidence type="ECO:0000256" key="1">
    <source>
        <dbReference type="ARBA" id="ARBA00023098"/>
    </source>
</evidence>
<dbReference type="GO" id="GO:0016787">
    <property type="term" value="F:hydrolase activity"/>
    <property type="evidence" value="ECO:0007669"/>
    <property type="project" value="UniProtKB-KW"/>
</dbReference>
<evidence type="ECO:0000313" key="4">
    <source>
        <dbReference type="EMBL" id="KTD26030.1"/>
    </source>
</evidence>
<dbReference type="OrthoDB" id="7021815at2"/>
<proteinExistence type="predicted"/>
<organism evidence="4 5">
    <name type="scientific">Legionella maceachernii</name>
    <dbReference type="NCBI Taxonomy" id="466"/>
    <lineage>
        <taxon>Bacteria</taxon>
        <taxon>Pseudomonadati</taxon>
        <taxon>Pseudomonadota</taxon>
        <taxon>Gammaproteobacteria</taxon>
        <taxon>Legionellales</taxon>
        <taxon>Legionellaceae</taxon>
        <taxon>Legionella</taxon>
    </lineage>
</organism>
<dbReference type="PATRIC" id="fig|466.6.peg.1895"/>
<comment type="caution">
    <text evidence="4">The sequence shown here is derived from an EMBL/GenBank/DDBJ whole genome shotgun (WGS) entry which is preliminary data.</text>
</comment>
<dbReference type="STRING" id="466.Lmac_1801"/>
<feature type="domain" description="PNPLA" evidence="3">
    <location>
        <begin position="10"/>
        <end position="73"/>
    </location>
</feature>
<dbReference type="SUPFAM" id="SSF52151">
    <property type="entry name" value="FabD/lysophospholipase-like"/>
    <property type="match status" value="1"/>
</dbReference>
<evidence type="ECO:0000313" key="5">
    <source>
        <dbReference type="Proteomes" id="UP000054908"/>
    </source>
</evidence>
<keyword evidence="1" id="KW-0443">Lipid metabolism</keyword>
<dbReference type="InterPro" id="IPR016035">
    <property type="entry name" value="Acyl_Trfase/lysoPLipase"/>
</dbReference>
<feature type="short sequence motif" description="GXSXG" evidence="2">
    <location>
        <begin position="43"/>
        <end position="47"/>
    </location>
</feature>
<dbReference type="Pfam" id="PF01734">
    <property type="entry name" value="Patatin"/>
    <property type="match status" value="1"/>
</dbReference>
<accession>A0A0W0W1I0</accession>
<sequence>MPTKRSITNLTFQGGSVKGPGHIGGLESLSKKIDMKKVRRVAGTSAGSITASPSRLRWLYSHQKYEVLLFRME</sequence>
<evidence type="ECO:0000256" key="2">
    <source>
        <dbReference type="PROSITE-ProRule" id="PRU01161"/>
    </source>
</evidence>